<dbReference type="PANTHER" id="PTHR15036:SF85">
    <property type="entry name" value="SP2353, ISOFORM A"/>
    <property type="match status" value="1"/>
</dbReference>
<dbReference type="Pfam" id="PF02210">
    <property type="entry name" value="Laminin_G_2"/>
    <property type="match status" value="3"/>
</dbReference>
<gene>
    <name evidence="2" type="ORF">PACLA_8A034330</name>
</gene>
<keyword evidence="3" id="KW-1185">Reference proteome</keyword>
<comment type="caution">
    <text evidence="1">Lacks conserved residue(s) required for the propagation of feature annotation.</text>
</comment>
<dbReference type="Proteomes" id="UP001152795">
    <property type="component" value="Unassembled WGS sequence"/>
</dbReference>
<organism evidence="2 3">
    <name type="scientific">Paramuricea clavata</name>
    <name type="common">Red gorgonian</name>
    <name type="synonym">Violescent sea-whip</name>
    <dbReference type="NCBI Taxonomy" id="317549"/>
    <lineage>
        <taxon>Eukaryota</taxon>
        <taxon>Metazoa</taxon>
        <taxon>Cnidaria</taxon>
        <taxon>Anthozoa</taxon>
        <taxon>Octocorallia</taxon>
        <taxon>Malacalcyonacea</taxon>
        <taxon>Plexauridae</taxon>
        <taxon>Paramuricea</taxon>
    </lineage>
</organism>
<dbReference type="Gene3D" id="2.60.120.200">
    <property type="match status" value="3"/>
</dbReference>
<evidence type="ECO:0000313" key="2">
    <source>
        <dbReference type="EMBL" id="CAB4018624.1"/>
    </source>
</evidence>
<evidence type="ECO:0000256" key="1">
    <source>
        <dbReference type="PROSITE-ProRule" id="PRU00122"/>
    </source>
</evidence>
<sequence length="608" mass="67806">DRTKNVETKAKTSESDSKDAKSVVDGIKVPGIKALKDGYNEAIDLLERIEKLANENDDLISKISTAVVNVKLNHTNTEYEIETEVVERIQRIRFNIERGRDQIREYRSSAGEYNRNTSIELRIPQVAYGPSVQTRVSFDVATDQDNALLLFLGSAQEYLAFQVHDGKLQIVSGDSEGTSTVDTNLDIKKGEDDWRVVKFVKTGANVAVTVDDVVGTPSGDFHSSEFELKRGDSYLFVGAPPKDFQLPADVKNTTLVGGFDQLFVDGRRVGLYDALNYNTTVVPAQLTSKVSPEGNEIQFFGNEYQAWHKYNDIITKRTVDIKTAAEDGIIFFAPITTDENENKGKPDKLYLIIEMVNGAIGFRFKLRGNNVTSKYTMQRFDDNQKHKVEFHVMNTYIKLNVDGKHEIRADGDFRNFFPNNSKAYLGGFSRDIGYHKVIKSPFFIGCIEANLLTAGWDYYGVERGCDSTLVSNAQFSGANASLEIAQPVTLSSDSQIGSMFKSTSDGLLMTMQTQDGGYIALGMVNGKMQIDVNVGGDTFDNVEPARRRRSVVGEQLNDNEWHSYSLRIKNGYLELLVDGQVAFKKQLSPQAIAALNTGILIFNCLRLY</sequence>
<dbReference type="EMBL" id="CACRXK020010092">
    <property type="protein sequence ID" value="CAB4018624.1"/>
    <property type="molecule type" value="Genomic_DNA"/>
</dbReference>
<reference evidence="2" key="1">
    <citation type="submission" date="2020-04" db="EMBL/GenBank/DDBJ databases">
        <authorList>
            <person name="Alioto T."/>
            <person name="Alioto T."/>
            <person name="Gomez Garrido J."/>
        </authorList>
    </citation>
    <scope>NUCLEOTIDE SEQUENCE</scope>
    <source>
        <strain evidence="2">A484AB</strain>
    </source>
</reference>
<dbReference type="AlphaFoldDB" id="A0A6S7II06"/>
<dbReference type="CDD" id="cd00110">
    <property type="entry name" value="LamG"/>
    <property type="match status" value="3"/>
</dbReference>
<dbReference type="GO" id="GO:0016020">
    <property type="term" value="C:membrane"/>
    <property type="evidence" value="ECO:0007669"/>
    <property type="project" value="UniProtKB-SubCell"/>
</dbReference>
<dbReference type="PANTHER" id="PTHR15036">
    <property type="entry name" value="PIKACHURIN-LIKE PROTEIN"/>
    <property type="match status" value="1"/>
</dbReference>
<proteinExistence type="predicted"/>
<dbReference type="InterPro" id="IPR050372">
    <property type="entry name" value="Neurexin-related_CASP"/>
</dbReference>
<protein>
    <submittedName>
        <fullName evidence="2">Uncharacterized protein</fullName>
    </submittedName>
</protein>
<name>A0A6S7II06_PARCT</name>
<dbReference type="InterPro" id="IPR001791">
    <property type="entry name" value="Laminin_G"/>
</dbReference>
<accession>A0A6S7II06</accession>
<comment type="caution">
    <text evidence="2">The sequence shown here is derived from an EMBL/GenBank/DDBJ whole genome shotgun (WGS) entry which is preliminary data.</text>
</comment>
<feature type="non-terminal residue" evidence="2">
    <location>
        <position position="1"/>
    </location>
</feature>
<dbReference type="InterPro" id="IPR013320">
    <property type="entry name" value="ConA-like_dom_sf"/>
</dbReference>
<dbReference type="SUPFAM" id="SSF49899">
    <property type="entry name" value="Concanavalin A-like lectins/glucanases"/>
    <property type="match status" value="3"/>
</dbReference>
<dbReference type="SMART" id="SM00282">
    <property type="entry name" value="LamG"/>
    <property type="match status" value="2"/>
</dbReference>
<dbReference type="PROSITE" id="PS50025">
    <property type="entry name" value="LAM_G_DOMAIN"/>
    <property type="match status" value="3"/>
</dbReference>
<evidence type="ECO:0000313" key="3">
    <source>
        <dbReference type="Proteomes" id="UP001152795"/>
    </source>
</evidence>